<organism evidence="4 5">
    <name type="scientific">Bariatricus massiliensis</name>
    <dbReference type="NCBI Taxonomy" id="1745713"/>
    <lineage>
        <taxon>Bacteria</taxon>
        <taxon>Bacillati</taxon>
        <taxon>Bacillota</taxon>
        <taxon>Clostridia</taxon>
        <taxon>Lachnospirales</taxon>
        <taxon>Lachnospiraceae</taxon>
        <taxon>Bariatricus</taxon>
    </lineage>
</organism>
<dbReference type="Gene3D" id="1.10.357.10">
    <property type="entry name" value="Tetracycline Repressor, domain 2"/>
    <property type="match status" value="1"/>
</dbReference>
<dbReference type="Pfam" id="PF00440">
    <property type="entry name" value="TetR_N"/>
    <property type="match status" value="1"/>
</dbReference>
<dbReference type="InterPro" id="IPR009057">
    <property type="entry name" value="Homeodomain-like_sf"/>
</dbReference>
<keyword evidence="1 2" id="KW-0238">DNA-binding</keyword>
<evidence type="ECO:0000313" key="5">
    <source>
        <dbReference type="Proteomes" id="UP001299546"/>
    </source>
</evidence>
<protein>
    <submittedName>
        <fullName evidence="4">TetR/AcrR family transcriptional regulator</fullName>
    </submittedName>
</protein>
<dbReference type="SUPFAM" id="SSF46689">
    <property type="entry name" value="Homeodomain-like"/>
    <property type="match status" value="1"/>
</dbReference>
<dbReference type="RefSeq" id="WP_066737648.1">
    <property type="nucleotide sequence ID" value="NZ_JAJCIQ010000005.1"/>
</dbReference>
<evidence type="ECO:0000313" key="4">
    <source>
        <dbReference type="EMBL" id="MCB7387411.1"/>
    </source>
</evidence>
<dbReference type="InterPro" id="IPR039532">
    <property type="entry name" value="TetR_C_Firmicutes"/>
</dbReference>
<dbReference type="PANTHER" id="PTHR43479">
    <property type="entry name" value="ACREF/ENVCD OPERON REPRESSOR-RELATED"/>
    <property type="match status" value="1"/>
</dbReference>
<sequence length="193" mass="22070">MKKSEITTKTRDKLIDSFWTIYCEKGIHKTTVGAVTKSAGYNRGTFYEYFTDIYDLLEKLEEKLLEDLKVQIAQQFKSGLPKSFADFSNTFSYVFSLYGDKLYVLLSAQGDPHFAAKLQKELRPTLLSITGLSKDDPYLDYLTAFGFSAMLGLVGHWYENKKEMSIEELFRLLQTLVATGILGYTGKKPFEEK</sequence>
<keyword evidence="5" id="KW-1185">Reference proteome</keyword>
<reference evidence="4 5" key="1">
    <citation type="submission" date="2021-10" db="EMBL/GenBank/DDBJ databases">
        <title>Collection of gut derived symbiotic bacterial strains cultured from healthy donors.</title>
        <authorList>
            <person name="Lin H."/>
            <person name="Littmann E."/>
            <person name="Kohout C."/>
            <person name="Pamer E.G."/>
        </authorList>
    </citation>
    <scope>NUCLEOTIDE SEQUENCE [LARGE SCALE GENOMIC DNA]</scope>
    <source>
        <strain evidence="4 5">DFI.1.165</strain>
    </source>
</reference>
<name>A0ABS8DG69_9FIRM</name>
<evidence type="ECO:0000256" key="2">
    <source>
        <dbReference type="PROSITE-ProRule" id="PRU00335"/>
    </source>
</evidence>
<dbReference type="InterPro" id="IPR001647">
    <property type="entry name" value="HTH_TetR"/>
</dbReference>
<feature type="DNA-binding region" description="H-T-H motif" evidence="2">
    <location>
        <begin position="31"/>
        <end position="50"/>
    </location>
</feature>
<evidence type="ECO:0000259" key="3">
    <source>
        <dbReference type="PROSITE" id="PS50977"/>
    </source>
</evidence>
<dbReference type="Pfam" id="PF14278">
    <property type="entry name" value="TetR_C_8"/>
    <property type="match status" value="1"/>
</dbReference>
<gene>
    <name evidence="4" type="ORF">LIZ65_08920</name>
</gene>
<dbReference type="Proteomes" id="UP001299546">
    <property type="component" value="Unassembled WGS sequence"/>
</dbReference>
<dbReference type="InterPro" id="IPR050624">
    <property type="entry name" value="HTH-type_Tx_Regulator"/>
</dbReference>
<comment type="caution">
    <text evidence="4">The sequence shown here is derived from an EMBL/GenBank/DDBJ whole genome shotgun (WGS) entry which is preliminary data.</text>
</comment>
<accession>A0ABS8DG69</accession>
<dbReference type="EMBL" id="JAJCIS010000004">
    <property type="protein sequence ID" value="MCB7387411.1"/>
    <property type="molecule type" value="Genomic_DNA"/>
</dbReference>
<feature type="domain" description="HTH tetR-type" evidence="3">
    <location>
        <begin position="8"/>
        <end position="68"/>
    </location>
</feature>
<proteinExistence type="predicted"/>
<dbReference type="PANTHER" id="PTHR43479:SF11">
    <property type="entry name" value="ACREF_ENVCD OPERON REPRESSOR-RELATED"/>
    <property type="match status" value="1"/>
</dbReference>
<evidence type="ECO:0000256" key="1">
    <source>
        <dbReference type="ARBA" id="ARBA00023125"/>
    </source>
</evidence>
<dbReference type="PROSITE" id="PS50977">
    <property type="entry name" value="HTH_TETR_2"/>
    <property type="match status" value="1"/>
</dbReference>